<name>A0A1F5EB06_9BACT</name>
<dbReference type="GO" id="GO:0003697">
    <property type="term" value="F:single-stranded DNA binding"/>
    <property type="evidence" value="ECO:0007669"/>
    <property type="project" value="UniProtKB-UniRule"/>
</dbReference>
<comment type="caution">
    <text evidence="11">The sequence shown here is derived from an EMBL/GenBank/DDBJ whole genome shotgun (WGS) entry which is preliminary data.</text>
</comment>
<evidence type="ECO:0000313" key="11">
    <source>
        <dbReference type="EMBL" id="OGD64521.1"/>
    </source>
</evidence>
<accession>A0A1F5EB06</accession>
<keyword evidence="9" id="KW-0742">SOS response</keyword>
<comment type="subcellular location">
    <subcellularLocation>
        <location evidence="1 9">Cytoplasm</location>
    </subcellularLocation>
</comment>
<dbReference type="Pfam" id="PF02463">
    <property type="entry name" value="SMC_N"/>
    <property type="match status" value="1"/>
</dbReference>
<reference evidence="11 12" key="1">
    <citation type="journal article" date="2016" name="Nat. Commun.">
        <title>Thousands of microbial genomes shed light on interconnected biogeochemical processes in an aquifer system.</title>
        <authorList>
            <person name="Anantharaman K."/>
            <person name="Brown C.T."/>
            <person name="Hug L.A."/>
            <person name="Sharon I."/>
            <person name="Castelle C.J."/>
            <person name="Probst A.J."/>
            <person name="Thomas B.C."/>
            <person name="Singh A."/>
            <person name="Wilkins M.J."/>
            <person name="Karaoz U."/>
            <person name="Brodie E.L."/>
            <person name="Williams K.H."/>
            <person name="Hubbard S.S."/>
            <person name="Banfield J.F."/>
        </authorList>
    </citation>
    <scope>NUCLEOTIDE SEQUENCE [LARGE SCALE GENOMIC DNA]</scope>
</reference>
<evidence type="ECO:0000256" key="1">
    <source>
        <dbReference type="ARBA" id="ARBA00004496"/>
    </source>
</evidence>
<dbReference type="Gene3D" id="1.20.1050.90">
    <property type="entry name" value="RecF/RecN/SMC, N-terminal domain"/>
    <property type="match status" value="1"/>
</dbReference>
<dbReference type="Gene3D" id="3.40.50.300">
    <property type="entry name" value="P-loop containing nucleotide triphosphate hydrolases"/>
    <property type="match status" value="1"/>
</dbReference>
<evidence type="ECO:0000256" key="4">
    <source>
        <dbReference type="ARBA" id="ARBA00022490"/>
    </source>
</evidence>
<evidence type="ECO:0000313" key="12">
    <source>
        <dbReference type="Proteomes" id="UP000177481"/>
    </source>
</evidence>
<feature type="binding site" evidence="9">
    <location>
        <begin position="28"/>
        <end position="35"/>
    </location>
    <ligand>
        <name>ATP</name>
        <dbReference type="ChEBI" id="CHEBI:30616"/>
    </ligand>
</feature>
<proteinExistence type="inferred from homology"/>
<dbReference type="SUPFAM" id="SSF52540">
    <property type="entry name" value="P-loop containing nucleoside triphosphate hydrolases"/>
    <property type="match status" value="1"/>
</dbReference>
<dbReference type="HAMAP" id="MF_00365">
    <property type="entry name" value="RecF"/>
    <property type="match status" value="1"/>
</dbReference>
<dbReference type="PANTHER" id="PTHR32182">
    <property type="entry name" value="DNA REPLICATION AND REPAIR PROTEIN RECF"/>
    <property type="match status" value="1"/>
</dbReference>
<dbReference type="PANTHER" id="PTHR32182:SF0">
    <property type="entry name" value="DNA REPLICATION AND REPAIR PROTEIN RECF"/>
    <property type="match status" value="1"/>
</dbReference>
<protein>
    <recommendedName>
        <fullName evidence="3 9">DNA replication and repair protein RecF</fullName>
    </recommendedName>
</protein>
<dbReference type="GO" id="GO:0009432">
    <property type="term" value="P:SOS response"/>
    <property type="evidence" value="ECO:0007669"/>
    <property type="project" value="UniProtKB-UniRule"/>
</dbReference>
<keyword evidence="9" id="KW-0227">DNA damage</keyword>
<evidence type="ECO:0000256" key="2">
    <source>
        <dbReference type="ARBA" id="ARBA00008016"/>
    </source>
</evidence>
<comment type="similarity">
    <text evidence="2 9">Belongs to the RecF family.</text>
</comment>
<keyword evidence="9" id="KW-0234">DNA repair</keyword>
<keyword evidence="8 9" id="KW-0238">DNA-binding</keyword>
<organism evidence="11 12">
    <name type="scientific">Candidatus Berkelbacteria bacterium RIFCSPLOWO2_01_FULL_50_28</name>
    <dbReference type="NCBI Taxonomy" id="1797471"/>
    <lineage>
        <taxon>Bacteria</taxon>
        <taxon>Candidatus Berkelbacteria</taxon>
    </lineage>
</organism>
<dbReference type="GO" id="GO:0006302">
    <property type="term" value="P:double-strand break repair"/>
    <property type="evidence" value="ECO:0007669"/>
    <property type="project" value="TreeGrafter"/>
</dbReference>
<dbReference type="GO" id="GO:0000731">
    <property type="term" value="P:DNA synthesis involved in DNA repair"/>
    <property type="evidence" value="ECO:0007669"/>
    <property type="project" value="TreeGrafter"/>
</dbReference>
<keyword evidence="7 9" id="KW-0067">ATP-binding</keyword>
<evidence type="ECO:0000256" key="6">
    <source>
        <dbReference type="ARBA" id="ARBA00022741"/>
    </source>
</evidence>
<evidence type="ECO:0000256" key="9">
    <source>
        <dbReference type="HAMAP-Rule" id="MF_00365"/>
    </source>
</evidence>
<evidence type="ECO:0000256" key="5">
    <source>
        <dbReference type="ARBA" id="ARBA00022705"/>
    </source>
</evidence>
<evidence type="ECO:0000256" key="3">
    <source>
        <dbReference type="ARBA" id="ARBA00020170"/>
    </source>
</evidence>
<gene>
    <name evidence="9" type="primary">recF</name>
    <name evidence="11" type="ORF">A3A71_00480</name>
</gene>
<dbReference type="GO" id="GO:0005524">
    <property type="term" value="F:ATP binding"/>
    <property type="evidence" value="ECO:0007669"/>
    <property type="project" value="UniProtKB-UniRule"/>
</dbReference>
<dbReference type="InterPro" id="IPR003395">
    <property type="entry name" value="RecF/RecN/SMC_N"/>
</dbReference>
<keyword evidence="5 9" id="KW-0235">DNA replication</keyword>
<dbReference type="GO" id="GO:0006260">
    <property type="term" value="P:DNA replication"/>
    <property type="evidence" value="ECO:0007669"/>
    <property type="project" value="UniProtKB-UniRule"/>
</dbReference>
<comment type="function">
    <text evidence="9">The RecF protein is involved in DNA metabolism; it is required for DNA replication and normal SOS inducibility. RecF binds preferentially to single-stranded, linear DNA. It also seems to bind ATP.</text>
</comment>
<dbReference type="Proteomes" id="UP000177481">
    <property type="component" value="Unassembled WGS sequence"/>
</dbReference>
<sequence>MLQKLRLERFRNFTEAEYGLGKKTVVSGDNGSGKTSLLEAIRLLSIGKSLHGVSFSEAVMFERDSFRLSATIQQDGKETEVELFFGSPFPGAQVNERHLAVNGNRTEWLDFIGTLPTVLFLPSDLDIVLGAPERRRRYLDGVLFQIDKQFRYDYLELQKVLRERSALLFSIKIGRAGRDELGPWNELLVRLTGTVREKRSELTTFIGEWLTEKHKIIPGSFGLKYDFSDEDIAALQEQEIKASQNLFGPHRDEVIFYFNDRPARRFSSRGQARLLVLALKAAEADFVASSLGREPLVLLDDLFSELDEKNGQAALGLFNPGFQVILTKVEQTALKGYDLINLNNPSRNA</sequence>
<evidence type="ECO:0000259" key="10">
    <source>
        <dbReference type="Pfam" id="PF02463"/>
    </source>
</evidence>
<keyword evidence="4 9" id="KW-0963">Cytoplasm</keyword>
<dbReference type="InterPro" id="IPR027417">
    <property type="entry name" value="P-loop_NTPase"/>
</dbReference>
<keyword evidence="6 9" id="KW-0547">Nucleotide-binding</keyword>
<dbReference type="InterPro" id="IPR042174">
    <property type="entry name" value="RecF_2"/>
</dbReference>
<evidence type="ECO:0000256" key="8">
    <source>
        <dbReference type="ARBA" id="ARBA00023125"/>
    </source>
</evidence>
<dbReference type="GO" id="GO:0005737">
    <property type="term" value="C:cytoplasm"/>
    <property type="evidence" value="ECO:0007669"/>
    <property type="project" value="UniProtKB-SubCell"/>
</dbReference>
<dbReference type="NCBIfam" id="TIGR00611">
    <property type="entry name" value="recf"/>
    <property type="match status" value="1"/>
</dbReference>
<dbReference type="InterPro" id="IPR001238">
    <property type="entry name" value="DNA-binding_RecF"/>
</dbReference>
<dbReference type="InterPro" id="IPR018078">
    <property type="entry name" value="DNA-binding_RecF_CS"/>
</dbReference>
<dbReference type="STRING" id="1797471.A3A71_00480"/>
<dbReference type="AlphaFoldDB" id="A0A1F5EB06"/>
<dbReference type="PROSITE" id="PS00617">
    <property type="entry name" value="RECF_1"/>
    <property type="match status" value="1"/>
</dbReference>
<evidence type="ECO:0000256" key="7">
    <source>
        <dbReference type="ARBA" id="ARBA00022840"/>
    </source>
</evidence>
<feature type="domain" description="RecF/RecN/SMC N-terminal" evidence="10">
    <location>
        <begin position="1"/>
        <end position="335"/>
    </location>
</feature>
<dbReference type="EMBL" id="MEZX01000002">
    <property type="protein sequence ID" value="OGD64521.1"/>
    <property type="molecule type" value="Genomic_DNA"/>
</dbReference>